<feature type="transmembrane region" description="Helical" evidence="9">
    <location>
        <begin position="124"/>
        <end position="145"/>
    </location>
</feature>
<keyword evidence="8" id="KW-0807">Transducer</keyword>
<keyword evidence="2" id="KW-0716">Sensory transduction</keyword>
<sequence>MENCRGVEIVLDLFVLSVFSLLACIKGLIVHHHIKKMRHNLTSAIEDWWSCSDKDQNRAVMMQYARIGRLVCFSLMIPASGGTLSWIILAMPLPIFAPENSTGPIRNFPLQTACTLDPLTTSKFYYVIFILQMYQLIATCLGNCGNDVFFFGLAMHTCGQLEILQSNLTEVGVKGEDESRSWDRLKGLIDRHSHLIGLVERLEETFNMIILAQLIMSAVLICIMGNFFLFFWWFPRSCSLPEAVTQ</sequence>
<evidence type="ECO:0000256" key="2">
    <source>
        <dbReference type="ARBA" id="ARBA00022606"/>
    </source>
</evidence>
<feature type="transmembrane region" description="Helical" evidence="9">
    <location>
        <begin position="67"/>
        <end position="89"/>
    </location>
</feature>
<dbReference type="PROSITE" id="PS51257">
    <property type="entry name" value="PROKAR_LIPOPROTEIN"/>
    <property type="match status" value="1"/>
</dbReference>
<evidence type="ECO:0000256" key="9">
    <source>
        <dbReference type="SAM" id="Phobius"/>
    </source>
</evidence>
<proteinExistence type="predicted"/>
<evidence type="ECO:0000256" key="4">
    <source>
        <dbReference type="ARBA" id="ARBA00022725"/>
    </source>
</evidence>
<organism evidence="10">
    <name type="scientific">Bracon brevicornis</name>
    <dbReference type="NCBI Taxonomy" id="1563983"/>
    <lineage>
        <taxon>Eukaryota</taxon>
        <taxon>Metazoa</taxon>
        <taxon>Ecdysozoa</taxon>
        <taxon>Arthropoda</taxon>
        <taxon>Hexapoda</taxon>
        <taxon>Insecta</taxon>
        <taxon>Pterygota</taxon>
        <taxon>Neoptera</taxon>
        <taxon>Endopterygota</taxon>
        <taxon>Hymenoptera</taxon>
        <taxon>Apocrita</taxon>
        <taxon>Ichneumonoidea</taxon>
        <taxon>Braconidae</taxon>
        <taxon>Braconinae</taxon>
        <taxon>Bracon</taxon>
    </lineage>
</organism>
<dbReference type="EMBL" id="CADCXW020000026">
    <property type="protein sequence ID" value="CAD1561005.1"/>
    <property type="molecule type" value="Genomic_DNA"/>
</dbReference>
<dbReference type="PANTHER" id="PTHR21137">
    <property type="entry name" value="ODORANT RECEPTOR"/>
    <property type="match status" value="1"/>
</dbReference>
<comment type="subcellular location">
    <subcellularLocation>
        <location evidence="1">Membrane</location>
        <topology evidence="1">Multi-pass membrane protein</topology>
    </subcellularLocation>
</comment>
<dbReference type="GO" id="GO:0005549">
    <property type="term" value="F:odorant binding"/>
    <property type="evidence" value="ECO:0007669"/>
    <property type="project" value="InterPro"/>
</dbReference>
<dbReference type="AlphaFoldDB" id="A0A6V7K9K3"/>
<gene>
    <name evidence="10" type="ORF">BBRV_LOCUS73831</name>
</gene>
<keyword evidence="3 9" id="KW-0812">Transmembrane</keyword>
<dbReference type="PANTHER" id="PTHR21137:SF26">
    <property type="entry name" value="ODORANT RECEPTOR 10A-RELATED"/>
    <property type="match status" value="1"/>
</dbReference>
<keyword evidence="5 9" id="KW-1133">Transmembrane helix</keyword>
<evidence type="ECO:0000313" key="10">
    <source>
        <dbReference type="EMBL" id="CAD1561005.1"/>
    </source>
</evidence>
<evidence type="ECO:0000256" key="6">
    <source>
        <dbReference type="ARBA" id="ARBA00023136"/>
    </source>
</evidence>
<evidence type="ECO:0000256" key="5">
    <source>
        <dbReference type="ARBA" id="ARBA00022989"/>
    </source>
</evidence>
<keyword evidence="7" id="KW-0675">Receptor</keyword>
<reference evidence="10" key="1">
    <citation type="submission" date="2020-07" db="EMBL/GenBank/DDBJ databases">
        <authorList>
            <person name="Ferguson B K."/>
        </authorList>
    </citation>
    <scope>NUCLEOTIDE SEQUENCE</scope>
    <source>
        <strain evidence="10">L06</strain>
    </source>
</reference>
<evidence type="ECO:0000256" key="3">
    <source>
        <dbReference type="ARBA" id="ARBA00022692"/>
    </source>
</evidence>
<feature type="transmembrane region" description="Helical" evidence="9">
    <location>
        <begin position="210"/>
        <end position="234"/>
    </location>
</feature>
<evidence type="ECO:0000256" key="7">
    <source>
        <dbReference type="ARBA" id="ARBA00023170"/>
    </source>
</evidence>
<dbReference type="GO" id="GO:0004984">
    <property type="term" value="F:olfactory receptor activity"/>
    <property type="evidence" value="ECO:0007669"/>
    <property type="project" value="InterPro"/>
</dbReference>
<dbReference type="GO" id="GO:0005886">
    <property type="term" value="C:plasma membrane"/>
    <property type="evidence" value="ECO:0007669"/>
    <property type="project" value="TreeGrafter"/>
</dbReference>
<evidence type="ECO:0008006" key="11">
    <source>
        <dbReference type="Google" id="ProtNLM"/>
    </source>
</evidence>
<dbReference type="InterPro" id="IPR004117">
    <property type="entry name" value="7tm6_olfct_rcpt"/>
</dbReference>
<evidence type="ECO:0000256" key="1">
    <source>
        <dbReference type="ARBA" id="ARBA00004141"/>
    </source>
</evidence>
<keyword evidence="4" id="KW-0552">Olfaction</keyword>
<dbReference type="GO" id="GO:0007165">
    <property type="term" value="P:signal transduction"/>
    <property type="evidence" value="ECO:0007669"/>
    <property type="project" value="UniProtKB-KW"/>
</dbReference>
<accession>A0A6V7K9K3</accession>
<protein>
    <recommendedName>
        <fullName evidence="11">Odorant receptor</fullName>
    </recommendedName>
</protein>
<dbReference type="Pfam" id="PF02949">
    <property type="entry name" value="7tm_6"/>
    <property type="match status" value="1"/>
</dbReference>
<evidence type="ECO:0000256" key="8">
    <source>
        <dbReference type="ARBA" id="ARBA00023224"/>
    </source>
</evidence>
<feature type="transmembrane region" description="Helical" evidence="9">
    <location>
        <begin position="6"/>
        <end position="29"/>
    </location>
</feature>
<keyword evidence="6 9" id="KW-0472">Membrane</keyword>
<name>A0A6V7K9K3_9HYME</name>